<dbReference type="Gene3D" id="1.20.120.450">
    <property type="entry name" value="dinb family like domain"/>
    <property type="match status" value="1"/>
</dbReference>
<protein>
    <recommendedName>
        <fullName evidence="3">DUF1993 domain-containing protein</fullName>
    </recommendedName>
</protein>
<evidence type="ECO:0008006" key="3">
    <source>
        <dbReference type="Google" id="ProtNLM"/>
    </source>
</evidence>
<sequence>MMDQKLPPFYRTTVPVFIGVLDRLEATLRRAEEWLGPVYEEALTRRPHPEMMPVSRQVATAVQFTLRVAFPLVGKRAPELREPMDGPGLLARVAGARDLLRGLDPEDFTHSGRRVIRAQAGIAHLELPAEQFLNEFGLPNLYFHHAMAYLALKQAGVSLGKADFDGLHEYPPGFSFG</sequence>
<evidence type="ECO:0000313" key="1">
    <source>
        <dbReference type="EMBL" id="PZQ49463.1"/>
    </source>
</evidence>
<reference evidence="1 2" key="1">
    <citation type="submission" date="2017-08" db="EMBL/GenBank/DDBJ databases">
        <title>Infants hospitalized years apart are colonized by the same room-sourced microbial strains.</title>
        <authorList>
            <person name="Brooks B."/>
            <person name="Olm M.R."/>
            <person name="Firek B.A."/>
            <person name="Baker R."/>
            <person name="Thomas B.C."/>
            <person name="Morowitz M.J."/>
            <person name="Banfield J.F."/>
        </authorList>
    </citation>
    <scope>NUCLEOTIDE SEQUENCE [LARGE SCALE GENOMIC DNA]</scope>
    <source>
        <strain evidence="1">S2_005_002_R2_34</strain>
    </source>
</reference>
<dbReference type="SUPFAM" id="SSF109854">
    <property type="entry name" value="DinB/YfiT-like putative metalloenzymes"/>
    <property type="match status" value="1"/>
</dbReference>
<proteinExistence type="predicted"/>
<dbReference type="AlphaFoldDB" id="A0A2W5Q3Y1"/>
<dbReference type="InterPro" id="IPR018531">
    <property type="entry name" value="DUF1993"/>
</dbReference>
<comment type="caution">
    <text evidence="1">The sequence shown here is derived from an EMBL/GenBank/DDBJ whole genome shotgun (WGS) entry which is preliminary data.</text>
</comment>
<dbReference type="PANTHER" id="PTHR36922:SF1">
    <property type="entry name" value="DUF1993 DOMAIN-CONTAINING PROTEIN"/>
    <property type="match status" value="1"/>
</dbReference>
<name>A0A2W5Q3Y1_RHOSU</name>
<dbReference type="Proteomes" id="UP000249185">
    <property type="component" value="Unassembled WGS sequence"/>
</dbReference>
<organism evidence="1 2">
    <name type="scientific">Rhodovulum sulfidophilum</name>
    <name type="common">Rhodobacter sulfidophilus</name>
    <dbReference type="NCBI Taxonomy" id="35806"/>
    <lineage>
        <taxon>Bacteria</taxon>
        <taxon>Pseudomonadati</taxon>
        <taxon>Pseudomonadota</taxon>
        <taxon>Alphaproteobacteria</taxon>
        <taxon>Rhodobacterales</taxon>
        <taxon>Paracoccaceae</taxon>
        <taxon>Rhodovulum</taxon>
    </lineage>
</organism>
<dbReference type="PANTHER" id="PTHR36922">
    <property type="entry name" value="BLL2446 PROTEIN"/>
    <property type="match status" value="1"/>
</dbReference>
<dbReference type="EMBL" id="QFPW01000007">
    <property type="protein sequence ID" value="PZQ49463.1"/>
    <property type="molecule type" value="Genomic_DNA"/>
</dbReference>
<evidence type="ECO:0000313" key="2">
    <source>
        <dbReference type="Proteomes" id="UP000249185"/>
    </source>
</evidence>
<dbReference type="Pfam" id="PF09351">
    <property type="entry name" value="DUF1993"/>
    <property type="match status" value="1"/>
</dbReference>
<dbReference type="InterPro" id="IPR034660">
    <property type="entry name" value="DinB/YfiT-like"/>
</dbReference>
<accession>A0A2W5Q3Y1</accession>
<gene>
    <name evidence="1" type="ORF">DI556_11395</name>
</gene>